<dbReference type="PROSITE" id="PS00974">
    <property type="entry name" value="MANNITOL_DHGENASE"/>
    <property type="match status" value="1"/>
</dbReference>
<dbReference type="SUPFAM" id="SSF48179">
    <property type="entry name" value="6-phosphogluconate dehydrogenase C-terminal domain-like"/>
    <property type="match status" value="1"/>
</dbReference>
<keyword evidence="5 7" id="KW-0520">NAD</keyword>
<dbReference type="Pfam" id="PF01232">
    <property type="entry name" value="Mannitol_dh"/>
    <property type="match status" value="1"/>
</dbReference>
<dbReference type="InterPro" id="IPR013328">
    <property type="entry name" value="6PGD_dom2"/>
</dbReference>
<reference evidence="10 11" key="1">
    <citation type="submission" date="2017-03" db="EMBL/GenBank/DDBJ databases">
        <title>Isolation of Levoglucosan Utilizing Bacteria.</title>
        <authorList>
            <person name="Arya A.S."/>
        </authorList>
    </citation>
    <scope>NUCLEOTIDE SEQUENCE [LARGE SCALE GENOMIC DNA]</scope>
    <source>
        <strain evidence="10 11">MEC069</strain>
    </source>
</reference>
<comment type="caution">
    <text evidence="7">Lacks conserved residue(s) required for the propagation of feature annotation.</text>
</comment>
<dbReference type="PANTHER" id="PTHR30524">
    <property type="entry name" value="MANNITOL-1-PHOSPHATE 5-DEHYDROGENASE"/>
    <property type="match status" value="1"/>
</dbReference>
<evidence type="ECO:0000256" key="5">
    <source>
        <dbReference type="ARBA" id="ARBA00023027"/>
    </source>
</evidence>
<dbReference type="InterPro" id="IPR023028">
    <property type="entry name" value="Mannitol_1_phos_5_DH"/>
</dbReference>
<dbReference type="SUPFAM" id="SSF51735">
    <property type="entry name" value="NAD(P)-binding Rossmann-fold domains"/>
    <property type="match status" value="1"/>
</dbReference>
<dbReference type="PRINTS" id="PR00084">
    <property type="entry name" value="MTLDHDRGNASE"/>
</dbReference>
<organism evidence="10 11">
    <name type="scientific">Paenibacillus athensensis</name>
    <dbReference type="NCBI Taxonomy" id="1967502"/>
    <lineage>
        <taxon>Bacteria</taxon>
        <taxon>Bacillati</taxon>
        <taxon>Bacillota</taxon>
        <taxon>Bacilli</taxon>
        <taxon>Bacillales</taxon>
        <taxon>Paenibacillaceae</taxon>
        <taxon>Paenibacillus</taxon>
    </lineage>
</organism>
<dbReference type="NCBIfam" id="NF002652">
    <property type="entry name" value="PRK02318.2-5"/>
    <property type="match status" value="1"/>
</dbReference>
<evidence type="ECO:0000313" key="10">
    <source>
        <dbReference type="EMBL" id="TFE90171.1"/>
    </source>
</evidence>
<dbReference type="Pfam" id="PF08125">
    <property type="entry name" value="Mannitol_dh_C"/>
    <property type="match status" value="1"/>
</dbReference>
<accession>A0A4Y8Q989</accession>
<dbReference type="PANTHER" id="PTHR30524:SF0">
    <property type="entry name" value="ALTRONATE OXIDOREDUCTASE-RELATED"/>
    <property type="match status" value="1"/>
</dbReference>
<dbReference type="GO" id="GO:0008926">
    <property type="term" value="F:mannitol-1-phosphate 5-dehydrogenase activity"/>
    <property type="evidence" value="ECO:0007669"/>
    <property type="project" value="UniProtKB-UniRule"/>
</dbReference>
<evidence type="ECO:0000259" key="9">
    <source>
        <dbReference type="Pfam" id="PF08125"/>
    </source>
</evidence>
<feature type="domain" description="Mannitol dehydrogenase N-terminal" evidence="8">
    <location>
        <begin position="1"/>
        <end position="192"/>
    </location>
</feature>
<dbReference type="InterPro" id="IPR023027">
    <property type="entry name" value="Mannitol_DH_CS"/>
</dbReference>
<dbReference type="AlphaFoldDB" id="A0A4Y8Q989"/>
<comment type="similarity">
    <text evidence="1 7">Belongs to the mannitol dehydrogenase family.</text>
</comment>
<sequence>MKAVHIGAGNIGRGFIGLQLIRSGYELTFVDVNETLVSLLRSQGLYRVRLASASRESVTVSGFAVQNGSDIEQVGELIAEADLVTTAVGVSVLRHIAPALARGIELRVARRPGAPLHVIACENTIGGSEQLLELVYSRLSPQLVAETAGWIAFPNAAVDRIVPLRQEGGEQLEVTVEPFFEWVVDRSQLLPGYAPIEGVTYVDQLAPYVERKLFTVNTGHCCAAYVGALRGHATIGEAMTDPVVEAAVRGALEETGTLLVRKYGFDPQAHAAYAAQIIERFRNPYLHDSVERVGRSPLRKLAPQDRFVAPALELLALGVEPRALALAIAAALRFDSPGDEEAVALQAAVREQGAGAAITRATGLAATHPLHALIAGRYEELAGSLLEGGVRE</sequence>
<evidence type="ECO:0000256" key="2">
    <source>
        <dbReference type="ARBA" id="ARBA00012939"/>
    </source>
</evidence>
<evidence type="ECO:0000256" key="7">
    <source>
        <dbReference type="HAMAP-Rule" id="MF_00196"/>
    </source>
</evidence>
<evidence type="ECO:0000256" key="6">
    <source>
        <dbReference type="ARBA" id="ARBA00048615"/>
    </source>
</evidence>
<dbReference type="EMBL" id="MYFO01000005">
    <property type="protein sequence ID" value="TFE90171.1"/>
    <property type="molecule type" value="Genomic_DNA"/>
</dbReference>
<dbReference type="NCBIfam" id="NF002647">
    <property type="entry name" value="PRK02318.1-3"/>
    <property type="match status" value="1"/>
</dbReference>
<evidence type="ECO:0000256" key="4">
    <source>
        <dbReference type="ARBA" id="ARBA00023002"/>
    </source>
</evidence>
<dbReference type="OrthoDB" id="271711at2"/>
<evidence type="ECO:0000259" key="8">
    <source>
        <dbReference type="Pfam" id="PF01232"/>
    </source>
</evidence>
<dbReference type="GO" id="GO:0005829">
    <property type="term" value="C:cytosol"/>
    <property type="evidence" value="ECO:0007669"/>
    <property type="project" value="TreeGrafter"/>
</dbReference>
<dbReference type="RefSeq" id="WP_134750663.1">
    <property type="nucleotide sequence ID" value="NZ_MYFO02000001.1"/>
</dbReference>
<dbReference type="Gene3D" id="3.40.50.720">
    <property type="entry name" value="NAD(P)-binding Rossmann-like Domain"/>
    <property type="match status" value="1"/>
</dbReference>
<evidence type="ECO:0000313" key="11">
    <source>
        <dbReference type="Proteomes" id="UP000298246"/>
    </source>
</evidence>
<dbReference type="InterPro" id="IPR013118">
    <property type="entry name" value="Mannitol_DH_C"/>
</dbReference>
<dbReference type="InterPro" id="IPR000669">
    <property type="entry name" value="Mannitol_DH"/>
</dbReference>
<proteinExistence type="inferred from homology"/>
<evidence type="ECO:0000256" key="3">
    <source>
        <dbReference type="ARBA" id="ARBA00016219"/>
    </source>
</evidence>
<keyword evidence="4 7" id="KW-0560">Oxidoreductase</keyword>
<dbReference type="NCBIfam" id="NF002646">
    <property type="entry name" value="PRK02318.1-2"/>
    <property type="match status" value="1"/>
</dbReference>
<keyword evidence="11" id="KW-1185">Reference proteome</keyword>
<dbReference type="GO" id="GO:0019592">
    <property type="term" value="P:mannitol catabolic process"/>
    <property type="evidence" value="ECO:0007669"/>
    <property type="project" value="TreeGrafter"/>
</dbReference>
<dbReference type="InterPro" id="IPR036291">
    <property type="entry name" value="NAD(P)-bd_dom_sf"/>
</dbReference>
<comment type="catalytic activity">
    <reaction evidence="6 7">
        <text>D-mannitol 1-phosphate + NAD(+) = beta-D-fructose 6-phosphate + NADH + H(+)</text>
        <dbReference type="Rhea" id="RHEA:19661"/>
        <dbReference type="ChEBI" id="CHEBI:15378"/>
        <dbReference type="ChEBI" id="CHEBI:57540"/>
        <dbReference type="ChEBI" id="CHEBI:57634"/>
        <dbReference type="ChEBI" id="CHEBI:57945"/>
        <dbReference type="ChEBI" id="CHEBI:61381"/>
        <dbReference type="EC" id="1.1.1.17"/>
    </reaction>
</comment>
<gene>
    <name evidence="7" type="primary">mtlD</name>
    <name evidence="10" type="ORF">B5M42_05750</name>
</gene>
<feature type="domain" description="Mannitol dehydrogenase C-terminal" evidence="9">
    <location>
        <begin position="205"/>
        <end position="346"/>
    </location>
</feature>
<dbReference type="Proteomes" id="UP000298246">
    <property type="component" value="Unassembled WGS sequence"/>
</dbReference>
<evidence type="ECO:0000256" key="1">
    <source>
        <dbReference type="ARBA" id="ARBA00006541"/>
    </source>
</evidence>
<protein>
    <recommendedName>
        <fullName evidence="3 7">Mannitol-1-phosphate 5-dehydrogenase</fullName>
        <ecNumber evidence="2 7">1.1.1.17</ecNumber>
    </recommendedName>
</protein>
<name>A0A4Y8Q989_9BACL</name>
<comment type="caution">
    <text evidence="10">The sequence shown here is derived from an EMBL/GenBank/DDBJ whole genome shotgun (WGS) entry which is preliminary data.</text>
</comment>
<dbReference type="InterPro" id="IPR013131">
    <property type="entry name" value="Mannitol_DH_N"/>
</dbReference>
<dbReference type="InterPro" id="IPR008927">
    <property type="entry name" value="6-PGluconate_DH-like_C_sf"/>
</dbReference>
<dbReference type="HAMAP" id="MF_00196">
    <property type="entry name" value="Mannitol_dehydrog"/>
    <property type="match status" value="1"/>
</dbReference>
<dbReference type="Gene3D" id="1.10.1040.10">
    <property type="entry name" value="N-(1-d-carboxylethyl)-l-norvaline Dehydrogenase, domain 2"/>
    <property type="match status" value="1"/>
</dbReference>
<dbReference type="EC" id="1.1.1.17" evidence="2 7"/>